<evidence type="ECO:0000256" key="1">
    <source>
        <dbReference type="SAM" id="Coils"/>
    </source>
</evidence>
<accession>A0ABV7JRW8</accession>
<sequence length="468" mass="49762">MKMKLLCALLLAGITTVHAQTGIGTTTPNSDASLELGATDKGFLPNRVALTNTAVWGLTNGTAAHGMVVYNTNAGIVGTLAYPATGTGLYYWDGNGWVPANNPGDPDYDWLKAGNLFPTAAGDNSTDIYHIGGRVGIGTANPVNTMHVVATADESTTVANNIVARFDPLGGQNFDKAAAIIVNGGRAVFGYDRDSTGGKYAFLRGNNAADIRLQVIDPTAVLHPKSLFISGNHSPGFVGINTDRPQSQLDIRGTTRILAGTGTQTGTMWHGTSNYNGFEVMTLDNGDAFASIQRSGIGGSLYLTKPAGTVANSAFMAFMVGGAHVGIVQYNGSGVTYQTTSDVRLKENIRVSQYGLSTVSQMKVYDYNFKASKEKTISTGLIAQELYELYPQAVSVGGEDAKANPWMVDYSKLSPVLIKAVQELNKKIETMEQALQEKNRQIAELQATVESVAQLTEEVNKIKQAVSK</sequence>
<dbReference type="RefSeq" id="WP_379025444.1">
    <property type="nucleotide sequence ID" value="NZ_JBHRTA010000058.1"/>
</dbReference>
<keyword evidence="1" id="KW-0175">Coiled coil</keyword>
<dbReference type="Proteomes" id="UP001595526">
    <property type="component" value="Unassembled WGS sequence"/>
</dbReference>
<reference evidence="5" key="1">
    <citation type="journal article" date="2019" name="Int. J. Syst. Evol. Microbiol.">
        <title>The Global Catalogue of Microorganisms (GCM) 10K type strain sequencing project: providing services to taxonomists for standard genome sequencing and annotation.</title>
        <authorList>
            <consortium name="The Broad Institute Genomics Platform"/>
            <consortium name="The Broad Institute Genome Sequencing Center for Infectious Disease"/>
            <person name="Wu L."/>
            <person name="Ma J."/>
        </authorList>
    </citation>
    <scope>NUCLEOTIDE SEQUENCE [LARGE SCALE GENOMIC DNA]</scope>
    <source>
        <strain evidence="5">KCTC 52416</strain>
    </source>
</reference>
<comment type="caution">
    <text evidence="4">The sequence shown here is derived from an EMBL/GenBank/DDBJ whole genome shotgun (WGS) entry which is preliminary data.</text>
</comment>
<feature type="domain" description="Peptidase S74" evidence="3">
    <location>
        <begin position="341"/>
        <end position="435"/>
    </location>
</feature>
<evidence type="ECO:0000259" key="3">
    <source>
        <dbReference type="PROSITE" id="PS51688"/>
    </source>
</evidence>
<feature type="chain" id="PRO_5046437869" evidence="2">
    <location>
        <begin position="20"/>
        <end position="468"/>
    </location>
</feature>
<dbReference type="Pfam" id="PF13884">
    <property type="entry name" value="Peptidase_S74"/>
    <property type="match status" value="1"/>
</dbReference>
<keyword evidence="5" id="KW-1185">Reference proteome</keyword>
<dbReference type="EMBL" id="JBHRTA010000058">
    <property type="protein sequence ID" value="MFC3199633.1"/>
    <property type="molecule type" value="Genomic_DNA"/>
</dbReference>
<gene>
    <name evidence="4" type="ORF">ACFOET_18595</name>
</gene>
<proteinExistence type="predicted"/>
<evidence type="ECO:0000313" key="5">
    <source>
        <dbReference type="Proteomes" id="UP001595526"/>
    </source>
</evidence>
<dbReference type="PROSITE" id="PS51688">
    <property type="entry name" value="ICA"/>
    <property type="match status" value="1"/>
</dbReference>
<organism evidence="4 5">
    <name type="scientific">Parapedobacter deserti</name>
    <dbReference type="NCBI Taxonomy" id="1912957"/>
    <lineage>
        <taxon>Bacteria</taxon>
        <taxon>Pseudomonadati</taxon>
        <taxon>Bacteroidota</taxon>
        <taxon>Sphingobacteriia</taxon>
        <taxon>Sphingobacteriales</taxon>
        <taxon>Sphingobacteriaceae</taxon>
        <taxon>Parapedobacter</taxon>
    </lineage>
</organism>
<name>A0ABV7JRW8_9SPHI</name>
<evidence type="ECO:0000313" key="4">
    <source>
        <dbReference type="EMBL" id="MFC3199633.1"/>
    </source>
</evidence>
<feature type="coiled-coil region" evidence="1">
    <location>
        <begin position="417"/>
        <end position="465"/>
    </location>
</feature>
<dbReference type="InterPro" id="IPR030392">
    <property type="entry name" value="S74_ICA"/>
</dbReference>
<protein>
    <submittedName>
        <fullName evidence="4">Tail fiber domain-containing protein</fullName>
    </submittedName>
</protein>
<keyword evidence="2" id="KW-0732">Signal</keyword>
<evidence type="ECO:0000256" key="2">
    <source>
        <dbReference type="SAM" id="SignalP"/>
    </source>
</evidence>
<feature type="signal peptide" evidence="2">
    <location>
        <begin position="1"/>
        <end position="19"/>
    </location>
</feature>